<evidence type="ECO:0000313" key="1">
    <source>
        <dbReference type="EMBL" id="CAG8696991.1"/>
    </source>
</evidence>
<proteinExistence type="predicted"/>
<protein>
    <submittedName>
        <fullName evidence="1">12262_t:CDS:1</fullName>
    </submittedName>
</protein>
<keyword evidence="2" id="KW-1185">Reference proteome</keyword>
<feature type="non-terminal residue" evidence="1">
    <location>
        <position position="60"/>
    </location>
</feature>
<reference evidence="1" key="1">
    <citation type="submission" date="2021-06" db="EMBL/GenBank/DDBJ databases">
        <authorList>
            <person name="Kallberg Y."/>
            <person name="Tangrot J."/>
            <person name="Rosling A."/>
        </authorList>
    </citation>
    <scope>NUCLEOTIDE SEQUENCE</scope>
    <source>
        <strain evidence="1">28 12/20/2015</strain>
    </source>
</reference>
<feature type="non-terminal residue" evidence="1">
    <location>
        <position position="1"/>
    </location>
</feature>
<gene>
    <name evidence="1" type="ORF">SPELUC_LOCUS11073</name>
</gene>
<organism evidence="1 2">
    <name type="scientific">Cetraspora pellucida</name>
    <dbReference type="NCBI Taxonomy" id="1433469"/>
    <lineage>
        <taxon>Eukaryota</taxon>
        <taxon>Fungi</taxon>
        <taxon>Fungi incertae sedis</taxon>
        <taxon>Mucoromycota</taxon>
        <taxon>Glomeromycotina</taxon>
        <taxon>Glomeromycetes</taxon>
        <taxon>Diversisporales</taxon>
        <taxon>Gigasporaceae</taxon>
        <taxon>Cetraspora</taxon>
    </lineage>
</organism>
<sequence length="60" mass="7109">HHIEIASLLKERPVSKDVIIFVLQNSDHEQKILTKNKVKAIQFDDFQIFDYENKRNIEDG</sequence>
<name>A0ACA9P846_9GLOM</name>
<evidence type="ECO:0000313" key="2">
    <source>
        <dbReference type="Proteomes" id="UP000789366"/>
    </source>
</evidence>
<dbReference type="EMBL" id="CAJVPW010022310">
    <property type="protein sequence ID" value="CAG8696991.1"/>
    <property type="molecule type" value="Genomic_DNA"/>
</dbReference>
<comment type="caution">
    <text evidence="1">The sequence shown here is derived from an EMBL/GenBank/DDBJ whole genome shotgun (WGS) entry which is preliminary data.</text>
</comment>
<accession>A0ACA9P846</accession>
<dbReference type="Proteomes" id="UP000789366">
    <property type="component" value="Unassembled WGS sequence"/>
</dbReference>